<evidence type="ECO:0000256" key="1">
    <source>
        <dbReference type="ARBA" id="ARBA00001412"/>
    </source>
</evidence>
<proteinExistence type="inferred from homology"/>
<dbReference type="InterPro" id="IPR036156">
    <property type="entry name" value="Beta-gal/glucu_dom_sf"/>
</dbReference>
<name>A0A4Q0PPU0_9FLAO</name>
<dbReference type="Pfam" id="PF00703">
    <property type="entry name" value="Glyco_hydro_2"/>
    <property type="match status" value="1"/>
</dbReference>
<dbReference type="PANTHER" id="PTHR46323:SF2">
    <property type="entry name" value="BETA-GALACTOSIDASE"/>
    <property type="match status" value="1"/>
</dbReference>
<dbReference type="Gene3D" id="3.20.20.80">
    <property type="entry name" value="Glycosidases"/>
    <property type="match status" value="1"/>
</dbReference>
<dbReference type="Pfam" id="PF16353">
    <property type="entry name" value="LacZ_4"/>
    <property type="match status" value="1"/>
</dbReference>
<dbReference type="Pfam" id="PF02836">
    <property type="entry name" value="Glyco_hydro_2_C"/>
    <property type="match status" value="1"/>
</dbReference>
<evidence type="ECO:0000256" key="4">
    <source>
        <dbReference type="ARBA" id="ARBA00011245"/>
    </source>
</evidence>
<dbReference type="SUPFAM" id="SSF51445">
    <property type="entry name" value="(Trans)glycosidases"/>
    <property type="match status" value="1"/>
</dbReference>
<dbReference type="InterPro" id="IPR013783">
    <property type="entry name" value="Ig-like_fold"/>
</dbReference>
<feature type="domain" description="Glycoside hydrolase family 2 immunoglobulin-like beta-sandwich" evidence="10">
    <location>
        <begin position="198"/>
        <end position="297"/>
    </location>
</feature>
<evidence type="ECO:0000313" key="16">
    <source>
        <dbReference type="Proteomes" id="UP000290608"/>
    </source>
</evidence>
<dbReference type="EMBL" id="QOVL01000004">
    <property type="protein sequence ID" value="RXG32212.1"/>
    <property type="molecule type" value="Genomic_DNA"/>
</dbReference>
<evidence type="ECO:0000259" key="12">
    <source>
        <dbReference type="Pfam" id="PF02837"/>
    </source>
</evidence>
<keyword evidence="6" id="KW-0378">Hydrolase</keyword>
<evidence type="ECO:0000256" key="9">
    <source>
        <dbReference type="ARBA" id="ARBA00032230"/>
    </source>
</evidence>
<gene>
    <name evidence="15" type="ORF">DSL99_1018</name>
</gene>
<evidence type="ECO:0000256" key="6">
    <source>
        <dbReference type="ARBA" id="ARBA00022801"/>
    </source>
</evidence>
<keyword evidence="7" id="KW-0106">Calcium</keyword>
<evidence type="ECO:0000256" key="7">
    <source>
        <dbReference type="ARBA" id="ARBA00022837"/>
    </source>
</evidence>
<dbReference type="STRING" id="1122159.SAMN02745246_01141"/>
<evidence type="ECO:0000259" key="11">
    <source>
        <dbReference type="Pfam" id="PF02836"/>
    </source>
</evidence>
<dbReference type="InterPro" id="IPR006103">
    <property type="entry name" value="Glyco_hydro_2_cat"/>
</dbReference>
<dbReference type="GO" id="GO:0009341">
    <property type="term" value="C:beta-galactosidase complex"/>
    <property type="evidence" value="ECO:0007669"/>
    <property type="project" value="InterPro"/>
</dbReference>
<dbReference type="PRINTS" id="PR00132">
    <property type="entry name" value="GLHYDRLASE2"/>
</dbReference>
<dbReference type="GO" id="GO:0005990">
    <property type="term" value="P:lactose catabolic process"/>
    <property type="evidence" value="ECO:0007669"/>
    <property type="project" value="TreeGrafter"/>
</dbReference>
<dbReference type="PANTHER" id="PTHR46323">
    <property type="entry name" value="BETA-GALACTOSIDASE"/>
    <property type="match status" value="1"/>
</dbReference>
<keyword evidence="8" id="KW-0326">Glycosidase</keyword>
<dbReference type="InterPro" id="IPR050347">
    <property type="entry name" value="Bact_Beta-galactosidase"/>
</dbReference>
<evidence type="ECO:0000259" key="14">
    <source>
        <dbReference type="Pfam" id="PF16353"/>
    </source>
</evidence>
<dbReference type="Gene3D" id="2.60.120.260">
    <property type="entry name" value="Galactose-binding domain-like"/>
    <property type="match status" value="1"/>
</dbReference>
<evidence type="ECO:0000259" key="13">
    <source>
        <dbReference type="Pfam" id="PF02929"/>
    </source>
</evidence>
<dbReference type="SUPFAM" id="SSF49785">
    <property type="entry name" value="Galactose-binding domain-like"/>
    <property type="match status" value="1"/>
</dbReference>
<dbReference type="Proteomes" id="UP000290608">
    <property type="component" value="Unassembled WGS sequence"/>
</dbReference>
<dbReference type="Gene3D" id="2.60.40.10">
    <property type="entry name" value="Immunoglobulins"/>
    <property type="match status" value="2"/>
</dbReference>
<dbReference type="SUPFAM" id="SSF74650">
    <property type="entry name" value="Galactose mutarotase-like"/>
    <property type="match status" value="1"/>
</dbReference>
<dbReference type="InterPro" id="IPR006102">
    <property type="entry name" value="Ig-like_GH2"/>
</dbReference>
<evidence type="ECO:0000256" key="2">
    <source>
        <dbReference type="ARBA" id="ARBA00001913"/>
    </source>
</evidence>
<dbReference type="InterPro" id="IPR032312">
    <property type="entry name" value="LacZ_4"/>
</dbReference>
<comment type="similarity">
    <text evidence="3">Belongs to the glycosyl hydrolase 2 family.</text>
</comment>
<feature type="domain" description="Glycosyl hydrolases family 2 sugar binding" evidence="12">
    <location>
        <begin position="55"/>
        <end position="195"/>
    </location>
</feature>
<feature type="domain" description="Glycoside hydrolase family 2 catalytic" evidence="11">
    <location>
        <begin position="300"/>
        <end position="550"/>
    </location>
</feature>
<comment type="caution">
    <text evidence="15">The sequence shown here is derived from an EMBL/GenBank/DDBJ whole genome shotgun (WGS) entry which is preliminary data.</text>
</comment>
<evidence type="ECO:0000256" key="5">
    <source>
        <dbReference type="ARBA" id="ARBA00012756"/>
    </source>
</evidence>
<evidence type="ECO:0000259" key="10">
    <source>
        <dbReference type="Pfam" id="PF00703"/>
    </source>
</evidence>
<reference evidence="15 16" key="1">
    <citation type="submission" date="2018-07" db="EMBL/GenBank/DDBJ databases">
        <title>Leeuwenhoekiella genomics.</title>
        <authorList>
            <person name="Tahon G."/>
            <person name="Willems A."/>
        </authorList>
    </citation>
    <scope>NUCLEOTIDE SEQUENCE [LARGE SCALE GENOMIC DNA]</scope>
    <source>
        <strain evidence="15 16">LMG 1345</strain>
    </source>
</reference>
<dbReference type="SUPFAM" id="SSF49303">
    <property type="entry name" value="beta-Galactosidase/glucuronidase domain"/>
    <property type="match status" value="2"/>
</dbReference>
<dbReference type="GO" id="GO:0004565">
    <property type="term" value="F:beta-galactosidase activity"/>
    <property type="evidence" value="ECO:0007669"/>
    <property type="project" value="UniProtKB-EC"/>
</dbReference>
<comment type="catalytic activity">
    <reaction evidence="1">
        <text>Hydrolysis of terminal non-reducing beta-D-galactose residues in beta-D-galactosides.</text>
        <dbReference type="EC" id="3.2.1.23"/>
    </reaction>
</comment>
<feature type="domain" description="Beta galactosidase small chain/" evidence="13">
    <location>
        <begin position="686"/>
        <end position="880"/>
    </location>
</feature>
<dbReference type="Gene3D" id="2.70.98.10">
    <property type="match status" value="1"/>
</dbReference>
<dbReference type="EC" id="3.2.1.23" evidence="5"/>
<dbReference type="Pfam" id="PF02929">
    <property type="entry name" value="Bgal_small_N"/>
    <property type="match status" value="1"/>
</dbReference>
<dbReference type="InterPro" id="IPR014718">
    <property type="entry name" value="GH-type_carb-bd"/>
</dbReference>
<dbReference type="InterPro" id="IPR008979">
    <property type="entry name" value="Galactose-bd-like_sf"/>
</dbReference>
<accession>A0A4Q0PPU0</accession>
<dbReference type="InterPro" id="IPR011013">
    <property type="entry name" value="Gal_mutarotase_sf_dom"/>
</dbReference>
<evidence type="ECO:0000256" key="3">
    <source>
        <dbReference type="ARBA" id="ARBA00007401"/>
    </source>
</evidence>
<dbReference type="InterPro" id="IPR017853">
    <property type="entry name" value="GH"/>
</dbReference>
<evidence type="ECO:0000313" key="15">
    <source>
        <dbReference type="EMBL" id="RXG32212.1"/>
    </source>
</evidence>
<dbReference type="Pfam" id="PF02837">
    <property type="entry name" value="Glyco_hydro_2_N"/>
    <property type="match status" value="1"/>
</dbReference>
<dbReference type="InterPro" id="IPR006101">
    <property type="entry name" value="Glyco_hydro_2"/>
</dbReference>
<feature type="domain" description="Beta-galactosidase" evidence="14">
    <location>
        <begin position="568"/>
        <end position="633"/>
    </location>
</feature>
<dbReference type="InterPro" id="IPR006104">
    <property type="entry name" value="Glyco_hydro_2_N"/>
</dbReference>
<sequence>MNLLKGHLFFFLSSVSFFCLQAQDAKTEIKYLSGKGYQDTKEWEFKISDGRNSGEWSTISVPSVWEQEGFGTYQYGIKFYGKPFPDGIADEVGQYKYTFQVPKEWETKVINIVFDGSMTDTEVKINGRSAGTMHQGAFYRFKYDITPLLKFGKENVLEVTVSKESSNASVNLAERRADYWNFGGIFRPVFLEALPATHIARTALKAEADGSFEADVFLGTGNSDLRAEATLTDKNGKKMGDVLTANLPTGSDKIHVSGTFQNIKTWTSEIPNLYGVVIKLFKDDKLVHQVTDTIGFRTIEIRKGDGIYVNGVRILMKGINRHSFWPESGRTLNKELNYADVRLIKEMNMNAVRLSHYPPDPEFLRACDELGLYVMNELGGWHGHYDDNIGKKLVKETVIRDLNHPSIIFWSNGNEGGWNTNLDNQFEIWDLQNRPVLHPQQELNGVETMHYRSYGETIEYQRGEHIFMPTEYLHGLYDGGHGAGFDDYWEVLRKHPRSGGGYLWVFADEGIARTDQDGRIDNQGNFGADGIVGPHHEKEGSFFTVKEVWSPIMLTTPKHLDSDFDGNFEIENRYFFTNLSDCTFEWELATFPNPDDSKIGHLTLKRQTLKGPDLKPQSTGNLNIKLPNNWKDADVLYLKALDSDGNELWTWDYTWNKEEEKLLEIEDKGIVKLEETDEFYEVTSWETSLKFDKTTGKLTTVEQSGESISFGNGPQIIMARRGDRTLDGTINPDFEKGEDRIYKEFKCIDEEVNCSENLVTITAEEVDNTVKIEAIYFGILQKVIWTIYPEGLVQMDYEYAYNGITELAGIYFDYPEEKMQSKRWLGAGPYRVWQNRLKGTKLDVWENGYNDPIPGESFNYPEFKGYFSNWEWVEFTTAEGKIQVRSDDSDTYLGVYTPRDGRDALLYTLPQTGIAVFDVIPAVRNKVNATDLVGPSSQPKWINGTKKHSLFLKFNNK</sequence>
<dbReference type="AlphaFoldDB" id="A0A4Q0PPU0"/>
<dbReference type="RefSeq" id="WP_073098107.1">
    <property type="nucleotide sequence ID" value="NZ_QOVL01000004.1"/>
</dbReference>
<organism evidence="15 16">
    <name type="scientific">Leeuwenhoekiella marinoflava</name>
    <dbReference type="NCBI Taxonomy" id="988"/>
    <lineage>
        <taxon>Bacteria</taxon>
        <taxon>Pseudomonadati</taxon>
        <taxon>Bacteroidota</taxon>
        <taxon>Flavobacteriia</taxon>
        <taxon>Flavobacteriales</taxon>
        <taxon>Flavobacteriaceae</taxon>
        <taxon>Leeuwenhoekiella</taxon>
    </lineage>
</organism>
<dbReference type="GO" id="GO:0030246">
    <property type="term" value="F:carbohydrate binding"/>
    <property type="evidence" value="ECO:0007669"/>
    <property type="project" value="InterPro"/>
</dbReference>
<dbReference type="InterPro" id="IPR004199">
    <property type="entry name" value="B-gal_small/dom_5"/>
</dbReference>
<evidence type="ECO:0000256" key="8">
    <source>
        <dbReference type="ARBA" id="ARBA00023295"/>
    </source>
</evidence>
<comment type="cofactor">
    <cofactor evidence="2">
        <name>Ca(2+)</name>
        <dbReference type="ChEBI" id="CHEBI:29108"/>
    </cofactor>
</comment>
<comment type="subunit">
    <text evidence="4">Monomer.</text>
</comment>
<protein>
    <recommendedName>
        <fullName evidence="5">beta-galactosidase</fullName>
        <ecNumber evidence="5">3.2.1.23</ecNumber>
    </recommendedName>
    <alternativeName>
        <fullName evidence="9">Lactase</fullName>
    </alternativeName>
</protein>